<evidence type="ECO:0000313" key="2">
    <source>
        <dbReference type="EMBL" id="KZV77941.1"/>
    </source>
</evidence>
<name>A0A166MEE8_EXIGL</name>
<dbReference type="AlphaFoldDB" id="A0A166MEE8"/>
<keyword evidence="3" id="KW-1185">Reference proteome</keyword>
<sequence>MYYDCAVFVRRGRRGTRQTIPNSTPPESRLRTPRSIRHLRQPAAMRPPLPDKSMRREFRP</sequence>
<proteinExistence type="predicted"/>
<evidence type="ECO:0000313" key="3">
    <source>
        <dbReference type="Proteomes" id="UP000077266"/>
    </source>
</evidence>
<evidence type="ECO:0000256" key="1">
    <source>
        <dbReference type="SAM" id="MobiDB-lite"/>
    </source>
</evidence>
<feature type="region of interest" description="Disordered" evidence="1">
    <location>
        <begin position="14"/>
        <end position="60"/>
    </location>
</feature>
<protein>
    <submittedName>
        <fullName evidence="2">Uncharacterized protein</fullName>
    </submittedName>
</protein>
<accession>A0A166MEE8</accession>
<feature type="compositionally biased region" description="Polar residues" evidence="1">
    <location>
        <begin position="17"/>
        <end position="26"/>
    </location>
</feature>
<dbReference type="InParanoid" id="A0A166MEE8"/>
<gene>
    <name evidence="2" type="ORF">EXIGLDRAFT_95389</name>
</gene>
<dbReference type="EMBL" id="KV427322">
    <property type="protein sequence ID" value="KZV77941.1"/>
    <property type="molecule type" value="Genomic_DNA"/>
</dbReference>
<feature type="compositionally biased region" description="Basic residues" evidence="1">
    <location>
        <begin position="31"/>
        <end position="40"/>
    </location>
</feature>
<dbReference type="Proteomes" id="UP000077266">
    <property type="component" value="Unassembled WGS sequence"/>
</dbReference>
<organism evidence="2 3">
    <name type="scientific">Exidia glandulosa HHB12029</name>
    <dbReference type="NCBI Taxonomy" id="1314781"/>
    <lineage>
        <taxon>Eukaryota</taxon>
        <taxon>Fungi</taxon>
        <taxon>Dikarya</taxon>
        <taxon>Basidiomycota</taxon>
        <taxon>Agaricomycotina</taxon>
        <taxon>Agaricomycetes</taxon>
        <taxon>Auriculariales</taxon>
        <taxon>Exidiaceae</taxon>
        <taxon>Exidia</taxon>
    </lineage>
</organism>
<reference evidence="2 3" key="1">
    <citation type="journal article" date="2016" name="Mol. Biol. Evol.">
        <title>Comparative Genomics of Early-Diverging Mushroom-Forming Fungi Provides Insights into the Origins of Lignocellulose Decay Capabilities.</title>
        <authorList>
            <person name="Nagy L.G."/>
            <person name="Riley R."/>
            <person name="Tritt A."/>
            <person name="Adam C."/>
            <person name="Daum C."/>
            <person name="Floudas D."/>
            <person name="Sun H."/>
            <person name="Yadav J.S."/>
            <person name="Pangilinan J."/>
            <person name="Larsson K.H."/>
            <person name="Matsuura K."/>
            <person name="Barry K."/>
            <person name="Labutti K."/>
            <person name="Kuo R."/>
            <person name="Ohm R.A."/>
            <person name="Bhattacharya S.S."/>
            <person name="Shirouzu T."/>
            <person name="Yoshinaga Y."/>
            <person name="Martin F.M."/>
            <person name="Grigoriev I.V."/>
            <person name="Hibbett D.S."/>
        </authorList>
    </citation>
    <scope>NUCLEOTIDE SEQUENCE [LARGE SCALE GENOMIC DNA]</scope>
    <source>
        <strain evidence="2 3">HHB12029</strain>
    </source>
</reference>